<dbReference type="EMBL" id="MTKO01000046">
    <property type="protein sequence ID" value="RWX46927.1"/>
    <property type="molecule type" value="Genomic_DNA"/>
</dbReference>
<accession>A0A444J189</accession>
<comment type="caution">
    <text evidence="1">The sequence shown here is derived from an EMBL/GenBank/DDBJ whole genome shotgun (WGS) entry which is preliminary data.</text>
</comment>
<proteinExistence type="predicted"/>
<dbReference type="Proteomes" id="UP000287853">
    <property type="component" value="Unassembled WGS sequence"/>
</dbReference>
<dbReference type="AlphaFoldDB" id="A0A444J189"/>
<evidence type="ECO:0000313" key="2">
    <source>
        <dbReference type="Proteomes" id="UP000287853"/>
    </source>
</evidence>
<organism evidence="1 2">
    <name type="scientific">Candidatus Electrothrix aarhusensis</name>
    <dbReference type="NCBI Taxonomy" id="1859131"/>
    <lineage>
        <taxon>Bacteria</taxon>
        <taxon>Pseudomonadati</taxon>
        <taxon>Thermodesulfobacteriota</taxon>
        <taxon>Desulfobulbia</taxon>
        <taxon>Desulfobulbales</taxon>
        <taxon>Desulfobulbaceae</taxon>
        <taxon>Candidatus Electrothrix</taxon>
    </lineage>
</organism>
<evidence type="ECO:0000313" key="1">
    <source>
        <dbReference type="EMBL" id="RWX46927.1"/>
    </source>
</evidence>
<gene>
    <name evidence="1" type="ORF">H206_00238</name>
</gene>
<reference evidence="1 2" key="1">
    <citation type="submission" date="2017-01" db="EMBL/GenBank/DDBJ databases">
        <title>The cable genome- insights into the physiology and evolution of filamentous bacteria capable of sulfide oxidation via long distance electron transfer.</title>
        <authorList>
            <person name="Schreiber L."/>
            <person name="Bjerg J.T."/>
            <person name="Boggild A."/>
            <person name="Van De Vossenberg J."/>
            <person name="Meysman F."/>
            <person name="Nielsen L.P."/>
            <person name="Schramm A."/>
            <person name="Kjeldsen K.U."/>
        </authorList>
    </citation>
    <scope>NUCLEOTIDE SEQUENCE [LARGE SCALE GENOMIC DNA]</scope>
    <source>
        <strain evidence="1">MCF</strain>
    </source>
</reference>
<sequence>MAEAGEQVIQNSCPYKVDGEVGRFTFLTHSILKDADVQYNTGRDVFSCLHGKEFYLTAGFKEIALIYGDTKESYRKTTRLINRIRYQEKNGTPSRTLHEVTEREGTSLLEHITRKSEQILSHHGFEETGIYRGKNPQYTQSSPVFLPQYKIDDALSVCTEGCSFSDGYIDNPIGYEDPSETVNIAIDDVNVKRQEDNRILGQKRTEHKRKYAHNTIARLSYNGTKYVLNGVSTTSLLPIITSFLLANGLSGKRFQFFTDGHTILNTAIMNFYSWKGNMGIILDWYHLAKKCGELLSQTMNGRKLRNEVLDKLKPLLWYGLTDKAIDFLREIPEKDIKNSQLLEKLIAYLERNRPYIPCYAARKELGLCNSSAAGEKANDLIVSERQKHNGMSWTKKGTVALAAITALAQNNEYRKWFEEKDIDFQLAA</sequence>
<evidence type="ECO:0008006" key="3">
    <source>
        <dbReference type="Google" id="ProtNLM"/>
    </source>
</evidence>
<name>A0A444J189_9BACT</name>
<protein>
    <recommendedName>
        <fullName evidence="3">ISKra4 family transposase</fullName>
    </recommendedName>
</protein>
<keyword evidence="2" id="KW-1185">Reference proteome</keyword>